<dbReference type="Pfam" id="PF01526">
    <property type="entry name" value="DDE_Tnp_Tn3"/>
    <property type="match status" value="1"/>
</dbReference>
<dbReference type="Proteomes" id="UP000636949">
    <property type="component" value="Unassembled WGS sequence"/>
</dbReference>
<dbReference type="GO" id="GO:0004803">
    <property type="term" value="F:transposase activity"/>
    <property type="evidence" value="ECO:0007669"/>
    <property type="project" value="InterPro"/>
</dbReference>
<reference evidence="2" key="1">
    <citation type="journal article" date="2014" name="Int. J. Syst. Evol. Microbiol.">
        <title>Complete genome sequence of Corynebacterium casei LMG S-19264T (=DSM 44701T), isolated from a smear-ripened cheese.</title>
        <authorList>
            <consortium name="US DOE Joint Genome Institute (JGI-PGF)"/>
            <person name="Walter F."/>
            <person name="Albersmeier A."/>
            <person name="Kalinowski J."/>
            <person name="Ruckert C."/>
        </authorList>
    </citation>
    <scope>NUCLEOTIDE SEQUENCE</scope>
    <source>
        <strain evidence="2">CGMCC 1.15758</strain>
    </source>
</reference>
<dbReference type="EMBL" id="BMJS01000037">
    <property type="protein sequence ID" value="GGG05767.1"/>
    <property type="molecule type" value="Genomic_DNA"/>
</dbReference>
<name>A0A8J3EA43_9GAMM</name>
<protein>
    <recommendedName>
        <fullName evidence="1">Tn3 transposase DDE domain-containing protein</fullName>
    </recommendedName>
</protein>
<proteinExistence type="predicted"/>
<accession>A0A8J3EA43</accession>
<feature type="domain" description="Tn3 transposase DDE" evidence="1">
    <location>
        <begin position="12"/>
        <end position="233"/>
    </location>
</feature>
<dbReference type="GO" id="GO:0006313">
    <property type="term" value="P:DNA transposition"/>
    <property type="evidence" value="ECO:0007669"/>
    <property type="project" value="InterPro"/>
</dbReference>
<reference evidence="2" key="2">
    <citation type="submission" date="2020-09" db="EMBL/GenBank/DDBJ databases">
        <authorList>
            <person name="Sun Q."/>
            <person name="Zhou Y."/>
        </authorList>
    </citation>
    <scope>NUCLEOTIDE SEQUENCE</scope>
    <source>
        <strain evidence="2">CGMCC 1.15758</strain>
    </source>
</reference>
<evidence type="ECO:0000259" key="1">
    <source>
        <dbReference type="Pfam" id="PF01526"/>
    </source>
</evidence>
<sequence length="262" mass="30483">MWLKSGNLIWLVTMLTGDNHTVNQINYVALDAIDIEFVPSIKNIREASNFLYCARDPDIYKGLISPKGKVDLALIKSQKREIIRVLLSLILQHNTQAVIVKKLSSHKRNIRLKSALWEYNKIFKTIHILNLINDESLRQKLRRARNRTESYHQLQRIIRKVHDGLFRGNKTIDNCVYIQASRLIANCVIAYNAILLSNVYLKLVEKYEEDKAKQIINRISPVAWQHINFTGRYKFMSKDYAPDIEAIVKLLESKLASYFEKG</sequence>
<keyword evidence="3" id="KW-1185">Reference proteome</keyword>
<evidence type="ECO:0000313" key="2">
    <source>
        <dbReference type="EMBL" id="GGG05767.1"/>
    </source>
</evidence>
<gene>
    <name evidence="2" type="ORF">GCM10010995_24090</name>
</gene>
<dbReference type="InterPro" id="IPR002513">
    <property type="entry name" value="Tn3_Tnp_DDE_dom"/>
</dbReference>
<dbReference type="OrthoDB" id="5292689at2"/>
<comment type="caution">
    <text evidence="2">The sequence shown here is derived from an EMBL/GenBank/DDBJ whole genome shotgun (WGS) entry which is preliminary data.</text>
</comment>
<organism evidence="2 3">
    <name type="scientific">Cysteiniphilum litorale</name>
    <dbReference type="NCBI Taxonomy" id="2056700"/>
    <lineage>
        <taxon>Bacteria</taxon>
        <taxon>Pseudomonadati</taxon>
        <taxon>Pseudomonadota</taxon>
        <taxon>Gammaproteobacteria</taxon>
        <taxon>Thiotrichales</taxon>
        <taxon>Fastidiosibacteraceae</taxon>
        <taxon>Cysteiniphilum</taxon>
    </lineage>
</organism>
<evidence type="ECO:0000313" key="3">
    <source>
        <dbReference type="Proteomes" id="UP000636949"/>
    </source>
</evidence>
<dbReference type="AlphaFoldDB" id="A0A8J3EA43"/>